<dbReference type="AlphaFoldDB" id="A0A016WXJ0"/>
<keyword evidence="1" id="KW-0732">Signal</keyword>
<evidence type="ECO:0000313" key="3">
    <source>
        <dbReference type="Proteomes" id="UP000024635"/>
    </source>
</evidence>
<accession>A0A016WXJ0</accession>
<protein>
    <submittedName>
        <fullName evidence="2">Uncharacterized protein</fullName>
    </submittedName>
</protein>
<proteinExistence type="predicted"/>
<organism evidence="2 3">
    <name type="scientific">Ancylostoma ceylanicum</name>
    <dbReference type="NCBI Taxonomy" id="53326"/>
    <lineage>
        <taxon>Eukaryota</taxon>
        <taxon>Metazoa</taxon>
        <taxon>Ecdysozoa</taxon>
        <taxon>Nematoda</taxon>
        <taxon>Chromadorea</taxon>
        <taxon>Rhabditida</taxon>
        <taxon>Rhabditina</taxon>
        <taxon>Rhabditomorpha</taxon>
        <taxon>Strongyloidea</taxon>
        <taxon>Ancylostomatidae</taxon>
        <taxon>Ancylostomatinae</taxon>
        <taxon>Ancylostoma</taxon>
    </lineage>
</organism>
<dbReference type="EMBL" id="JARK01000063">
    <property type="protein sequence ID" value="EYC44380.1"/>
    <property type="molecule type" value="Genomic_DNA"/>
</dbReference>
<evidence type="ECO:0000313" key="2">
    <source>
        <dbReference type="EMBL" id="EYC44380.1"/>
    </source>
</evidence>
<feature type="signal peptide" evidence="1">
    <location>
        <begin position="1"/>
        <end position="20"/>
    </location>
</feature>
<sequence>MWCRSRGAHRSNWMFWSAAGALYINDLFVEPIEKITRTLRLYSTSQEHHLHAAKRRRVPVHCTEAELLPPSCETAADKERDRGAAFLGRDTEALHTRSGCLLLPAAENSCATP</sequence>
<keyword evidence="3" id="KW-1185">Reference proteome</keyword>
<name>A0A016WXJ0_9BILA</name>
<dbReference type="Proteomes" id="UP000024635">
    <property type="component" value="Unassembled WGS sequence"/>
</dbReference>
<evidence type="ECO:0000256" key="1">
    <source>
        <dbReference type="SAM" id="SignalP"/>
    </source>
</evidence>
<gene>
    <name evidence="2" type="primary">Acey_s0463.g1914</name>
    <name evidence="2" type="ORF">Y032_0463g1914</name>
</gene>
<comment type="caution">
    <text evidence="2">The sequence shown here is derived from an EMBL/GenBank/DDBJ whole genome shotgun (WGS) entry which is preliminary data.</text>
</comment>
<reference evidence="3" key="1">
    <citation type="journal article" date="2015" name="Nat. Genet.">
        <title>The genome and transcriptome of the zoonotic hookworm Ancylostoma ceylanicum identify infection-specific gene families.</title>
        <authorList>
            <person name="Schwarz E.M."/>
            <person name="Hu Y."/>
            <person name="Antoshechkin I."/>
            <person name="Miller M.M."/>
            <person name="Sternberg P.W."/>
            <person name="Aroian R.V."/>
        </authorList>
    </citation>
    <scope>NUCLEOTIDE SEQUENCE</scope>
    <source>
        <strain evidence="3">HY135</strain>
    </source>
</reference>
<feature type="chain" id="PRO_5001491272" evidence="1">
    <location>
        <begin position="21"/>
        <end position="113"/>
    </location>
</feature>